<evidence type="ECO:0000259" key="9">
    <source>
        <dbReference type="PROSITE" id="PS50157"/>
    </source>
</evidence>
<keyword evidence="6" id="KW-0539">Nucleus</keyword>
<dbReference type="EMBL" id="CAJVCH010570787">
    <property type="protein sequence ID" value="CAG7835875.1"/>
    <property type="molecule type" value="Genomic_DNA"/>
</dbReference>
<name>A0A8J2PT31_9HEXA</name>
<keyword evidence="5" id="KW-0862">Zinc</keyword>
<keyword evidence="4 7" id="KW-0863">Zinc-finger</keyword>
<reference evidence="10" key="1">
    <citation type="submission" date="2021-06" db="EMBL/GenBank/DDBJ databases">
        <authorList>
            <person name="Hodson N. C."/>
            <person name="Mongue J. A."/>
            <person name="Jaron S. K."/>
        </authorList>
    </citation>
    <scope>NUCLEOTIDE SEQUENCE</scope>
</reference>
<dbReference type="GO" id="GO:0005634">
    <property type="term" value="C:nucleus"/>
    <property type="evidence" value="ECO:0007669"/>
    <property type="project" value="UniProtKB-SubCell"/>
</dbReference>
<dbReference type="PANTHER" id="PTHR24376:SF235">
    <property type="entry name" value="C2H2-TYPE DOMAIN-CONTAINING PROTEIN"/>
    <property type="match status" value="1"/>
</dbReference>
<dbReference type="Pfam" id="PF13912">
    <property type="entry name" value="zf-C2H2_6"/>
    <property type="match status" value="1"/>
</dbReference>
<keyword evidence="2" id="KW-0479">Metal-binding</keyword>
<evidence type="ECO:0000256" key="1">
    <source>
        <dbReference type="ARBA" id="ARBA00004123"/>
    </source>
</evidence>
<dbReference type="GO" id="GO:0008270">
    <property type="term" value="F:zinc ion binding"/>
    <property type="evidence" value="ECO:0007669"/>
    <property type="project" value="UniProtKB-KW"/>
</dbReference>
<dbReference type="InterPro" id="IPR013087">
    <property type="entry name" value="Znf_C2H2_type"/>
</dbReference>
<feature type="domain" description="C2H2-type" evidence="9">
    <location>
        <begin position="550"/>
        <end position="578"/>
    </location>
</feature>
<keyword evidence="3" id="KW-0677">Repeat</keyword>
<comment type="subcellular location">
    <subcellularLocation>
        <location evidence="1">Nucleus</location>
    </subcellularLocation>
</comment>
<proteinExistence type="predicted"/>
<organism evidence="10 11">
    <name type="scientific">Allacma fusca</name>
    <dbReference type="NCBI Taxonomy" id="39272"/>
    <lineage>
        <taxon>Eukaryota</taxon>
        <taxon>Metazoa</taxon>
        <taxon>Ecdysozoa</taxon>
        <taxon>Arthropoda</taxon>
        <taxon>Hexapoda</taxon>
        <taxon>Collembola</taxon>
        <taxon>Symphypleona</taxon>
        <taxon>Sminthuridae</taxon>
        <taxon>Allacma</taxon>
    </lineage>
</organism>
<evidence type="ECO:0000256" key="6">
    <source>
        <dbReference type="ARBA" id="ARBA00023242"/>
    </source>
</evidence>
<dbReference type="OrthoDB" id="6077919at2759"/>
<gene>
    <name evidence="10" type="ORF">AFUS01_LOCUS45190</name>
</gene>
<dbReference type="FunFam" id="3.30.160.60:FF:000100">
    <property type="entry name" value="Zinc finger 45-like"/>
    <property type="match status" value="1"/>
</dbReference>
<dbReference type="Pfam" id="PF00096">
    <property type="entry name" value="zf-C2H2"/>
    <property type="match status" value="3"/>
</dbReference>
<dbReference type="PROSITE" id="PS50157">
    <property type="entry name" value="ZINC_FINGER_C2H2_2"/>
    <property type="match status" value="4"/>
</dbReference>
<feature type="region of interest" description="Disordered" evidence="8">
    <location>
        <begin position="239"/>
        <end position="258"/>
    </location>
</feature>
<accession>A0A8J2PT31</accession>
<keyword evidence="11" id="KW-1185">Reference proteome</keyword>
<evidence type="ECO:0000256" key="2">
    <source>
        <dbReference type="ARBA" id="ARBA00022723"/>
    </source>
</evidence>
<feature type="domain" description="C2H2-type" evidence="9">
    <location>
        <begin position="521"/>
        <end position="549"/>
    </location>
</feature>
<protein>
    <recommendedName>
        <fullName evidence="9">C2H2-type domain-containing protein</fullName>
    </recommendedName>
</protein>
<dbReference type="PROSITE" id="PS00028">
    <property type="entry name" value="ZINC_FINGER_C2H2_1"/>
    <property type="match status" value="4"/>
</dbReference>
<evidence type="ECO:0000256" key="4">
    <source>
        <dbReference type="ARBA" id="ARBA00022771"/>
    </source>
</evidence>
<evidence type="ECO:0000256" key="5">
    <source>
        <dbReference type="ARBA" id="ARBA00022833"/>
    </source>
</evidence>
<dbReference type="GO" id="GO:0001228">
    <property type="term" value="F:DNA-binding transcription activator activity, RNA polymerase II-specific"/>
    <property type="evidence" value="ECO:0007669"/>
    <property type="project" value="TreeGrafter"/>
</dbReference>
<feature type="region of interest" description="Disordered" evidence="8">
    <location>
        <begin position="267"/>
        <end position="293"/>
    </location>
</feature>
<feature type="domain" description="C2H2-type" evidence="9">
    <location>
        <begin position="438"/>
        <end position="466"/>
    </location>
</feature>
<evidence type="ECO:0000256" key="7">
    <source>
        <dbReference type="PROSITE-ProRule" id="PRU00042"/>
    </source>
</evidence>
<feature type="domain" description="C2H2-type" evidence="9">
    <location>
        <begin position="381"/>
        <end position="409"/>
    </location>
</feature>
<dbReference type="GO" id="GO:0000978">
    <property type="term" value="F:RNA polymerase II cis-regulatory region sequence-specific DNA binding"/>
    <property type="evidence" value="ECO:0007669"/>
    <property type="project" value="TreeGrafter"/>
</dbReference>
<evidence type="ECO:0000313" key="10">
    <source>
        <dbReference type="EMBL" id="CAG7835875.1"/>
    </source>
</evidence>
<dbReference type="AlphaFoldDB" id="A0A8J2PT31"/>
<evidence type="ECO:0000256" key="3">
    <source>
        <dbReference type="ARBA" id="ARBA00022737"/>
    </source>
</evidence>
<comment type="caution">
    <text evidence="10">The sequence shown here is derived from an EMBL/GenBank/DDBJ whole genome shotgun (WGS) entry which is preliminary data.</text>
</comment>
<dbReference type="Proteomes" id="UP000708208">
    <property type="component" value="Unassembled WGS sequence"/>
</dbReference>
<sequence length="655" mass="75368">MDVDQQPVPPPMEQMESIEPVEAVVSKVEPIPIPDPKPEPEPVSPRVICSNCCEPLSVNDGTVDIRKAVFELLQGPDIIKISCVLDRVLKLSHLKDAFLEEGLEENTPLCPSCANILGHLNVLYTEFLRVQSFESYLSKKIDRLDEIIRRNVAVVEVHPEIEFDTVSNPESYTAEAGDVKVLKKPTSIKENVLPSIKLKEGPWVSLKRLRPRDIQRERERLKKSAKAKARYVSKRRIDSDELSSDSSDDGWKKRPRKRLVKKAKVKVKVESTKGTKTKKRKAGEDGSSRLLAPKVPKKKTRRGGFFETFFKRKMVHPFPCIYCLSDFDSESDRVEHLKETHCQVKTIICGPCGKVFSKETEKQKHEPRCGYVPPNFHPPPYICPKCGKEFETWLSLSGHVRQVCSDRRFFCDQCSFTAKTNGVVLAHKRSCHEVTEKVPCSECNKMFKTEKHLKWHFKHMHTLEGREKYQGYQQKAREKMKQLNKERQAKLTPFCTECNIDFQTVHRFINHYNAVHETKKWQCEQCGKSFAKAKVFRKHVRITHSDARPYVCDQCGNSFKSMTNLQTHLYRVHTEEGRLKNNEYYRESRRKRQKVVEALSKAGLGIGIGIGSHTQKPPEPVEEPVWDVSFLNRPSLRNCSSLTFANICNSSYTDR</sequence>
<dbReference type="PANTHER" id="PTHR24376">
    <property type="entry name" value="ZINC FINGER PROTEIN"/>
    <property type="match status" value="1"/>
</dbReference>
<dbReference type="SMART" id="SM00355">
    <property type="entry name" value="ZnF_C2H2"/>
    <property type="match status" value="7"/>
</dbReference>
<evidence type="ECO:0000313" key="11">
    <source>
        <dbReference type="Proteomes" id="UP000708208"/>
    </source>
</evidence>
<evidence type="ECO:0000256" key="8">
    <source>
        <dbReference type="SAM" id="MobiDB-lite"/>
    </source>
</evidence>